<protein>
    <submittedName>
        <fullName evidence="2">Uncharacterized protein</fullName>
    </submittedName>
</protein>
<evidence type="ECO:0000313" key="2">
    <source>
        <dbReference type="EMBL" id="KAK3897080.1"/>
    </source>
</evidence>
<dbReference type="Proteomes" id="UP001303889">
    <property type="component" value="Unassembled WGS sequence"/>
</dbReference>
<gene>
    <name evidence="2" type="ORF">C8A05DRAFT_39373</name>
</gene>
<evidence type="ECO:0000256" key="1">
    <source>
        <dbReference type="SAM" id="MobiDB-lite"/>
    </source>
</evidence>
<feature type="non-terminal residue" evidence="2">
    <location>
        <position position="222"/>
    </location>
</feature>
<feature type="region of interest" description="Disordered" evidence="1">
    <location>
        <begin position="1"/>
        <end position="30"/>
    </location>
</feature>
<dbReference type="EMBL" id="MU856282">
    <property type="protein sequence ID" value="KAK3897080.1"/>
    <property type="molecule type" value="Genomic_DNA"/>
</dbReference>
<comment type="caution">
    <text evidence="2">The sequence shown here is derived from an EMBL/GenBank/DDBJ whole genome shotgun (WGS) entry which is preliminary data.</text>
</comment>
<evidence type="ECO:0000313" key="3">
    <source>
        <dbReference type="Proteomes" id="UP001303889"/>
    </source>
</evidence>
<proteinExistence type="predicted"/>
<feature type="compositionally biased region" description="Basic and acidic residues" evidence="1">
    <location>
        <begin position="184"/>
        <end position="222"/>
    </location>
</feature>
<accession>A0AAN6RNE8</accession>
<dbReference type="AlphaFoldDB" id="A0AAN6RNE8"/>
<reference evidence="2" key="1">
    <citation type="journal article" date="2023" name="Mol. Phylogenet. Evol.">
        <title>Genome-scale phylogeny and comparative genomics of the fungal order Sordariales.</title>
        <authorList>
            <person name="Hensen N."/>
            <person name="Bonometti L."/>
            <person name="Westerberg I."/>
            <person name="Brannstrom I.O."/>
            <person name="Guillou S."/>
            <person name="Cros-Aarteil S."/>
            <person name="Calhoun S."/>
            <person name="Haridas S."/>
            <person name="Kuo A."/>
            <person name="Mondo S."/>
            <person name="Pangilinan J."/>
            <person name="Riley R."/>
            <person name="LaButti K."/>
            <person name="Andreopoulos B."/>
            <person name="Lipzen A."/>
            <person name="Chen C."/>
            <person name="Yan M."/>
            <person name="Daum C."/>
            <person name="Ng V."/>
            <person name="Clum A."/>
            <person name="Steindorff A."/>
            <person name="Ohm R.A."/>
            <person name="Martin F."/>
            <person name="Silar P."/>
            <person name="Natvig D.O."/>
            <person name="Lalanne C."/>
            <person name="Gautier V."/>
            <person name="Ament-Velasquez S.L."/>
            <person name="Kruys A."/>
            <person name="Hutchinson M.I."/>
            <person name="Powell A.J."/>
            <person name="Barry K."/>
            <person name="Miller A.N."/>
            <person name="Grigoriev I.V."/>
            <person name="Debuchy R."/>
            <person name="Gladieux P."/>
            <person name="Hiltunen Thoren M."/>
            <person name="Johannesson H."/>
        </authorList>
    </citation>
    <scope>NUCLEOTIDE SEQUENCE</scope>
    <source>
        <strain evidence="2">CBS 103.79</strain>
    </source>
</reference>
<organism evidence="2 3">
    <name type="scientific">Staphylotrichum tortipilum</name>
    <dbReference type="NCBI Taxonomy" id="2831512"/>
    <lineage>
        <taxon>Eukaryota</taxon>
        <taxon>Fungi</taxon>
        <taxon>Dikarya</taxon>
        <taxon>Ascomycota</taxon>
        <taxon>Pezizomycotina</taxon>
        <taxon>Sordariomycetes</taxon>
        <taxon>Sordariomycetidae</taxon>
        <taxon>Sordariales</taxon>
        <taxon>Chaetomiaceae</taxon>
        <taxon>Staphylotrichum</taxon>
    </lineage>
</organism>
<feature type="region of interest" description="Disordered" evidence="1">
    <location>
        <begin position="182"/>
        <end position="222"/>
    </location>
</feature>
<keyword evidence="3" id="KW-1185">Reference proteome</keyword>
<reference evidence="2" key="2">
    <citation type="submission" date="2023-05" db="EMBL/GenBank/DDBJ databases">
        <authorList>
            <consortium name="Lawrence Berkeley National Laboratory"/>
            <person name="Steindorff A."/>
            <person name="Hensen N."/>
            <person name="Bonometti L."/>
            <person name="Westerberg I."/>
            <person name="Brannstrom I.O."/>
            <person name="Guillou S."/>
            <person name="Cros-Aarteil S."/>
            <person name="Calhoun S."/>
            <person name="Haridas S."/>
            <person name="Kuo A."/>
            <person name="Mondo S."/>
            <person name="Pangilinan J."/>
            <person name="Riley R."/>
            <person name="Labutti K."/>
            <person name="Andreopoulos B."/>
            <person name="Lipzen A."/>
            <person name="Chen C."/>
            <person name="Yanf M."/>
            <person name="Daum C."/>
            <person name="Ng V."/>
            <person name="Clum A."/>
            <person name="Ohm R."/>
            <person name="Martin F."/>
            <person name="Silar P."/>
            <person name="Natvig D."/>
            <person name="Lalanne C."/>
            <person name="Gautier V."/>
            <person name="Ament-Velasquez S.L."/>
            <person name="Kruys A."/>
            <person name="Hutchinson M.I."/>
            <person name="Powell A.J."/>
            <person name="Barry K."/>
            <person name="Miller A.N."/>
            <person name="Grigoriev I.V."/>
            <person name="Debuchy R."/>
            <person name="Gladieux P."/>
            <person name="Thoren M.H."/>
            <person name="Johannesson H."/>
        </authorList>
    </citation>
    <scope>NUCLEOTIDE SEQUENCE</scope>
    <source>
        <strain evidence="2">CBS 103.79</strain>
    </source>
</reference>
<name>A0AAN6RNE8_9PEZI</name>
<sequence length="222" mass="24612">MAAPGAFPEGAMSTPPSHKPGEPSNKAKGKRVLTAFEMATSDAAQAILEEQQGRIDPDDDDGGVNFTYNRAPSRAASCLRWPTGADIPQPATLSPVSGTALWAQEKLNRRREQIEKNDELREEEFRTLRADLQSMREEMVANMFKYTDDIATRQSQAPTDSTVKLDKRIDGLVEGRLLGLGLWNRDDNDRPRPSDSGNRHDPAREANHDEARRDDDKAADAN</sequence>